<comment type="caution">
    <text evidence="8">The sequence shown here is derived from an EMBL/GenBank/DDBJ whole genome shotgun (WGS) entry which is preliminary data.</text>
</comment>
<dbReference type="PANTHER" id="PTHR11552">
    <property type="entry name" value="GLUCOSE-METHANOL-CHOLINE GMC OXIDOREDUCTASE"/>
    <property type="match status" value="1"/>
</dbReference>
<keyword evidence="3" id="KW-0285">Flavoprotein</keyword>
<organism evidence="8 9">
    <name type="scientific">Polarella glacialis</name>
    <name type="common">Dinoflagellate</name>
    <dbReference type="NCBI Taxonomy" id="89957"/>
    <lineage>
        <taxon>Eukaryota</taxon>
        <taxon>Sar</taxon>
        <taxon>Alveolata</taxon>
        <taxon>Dinophyceae</taxon>
        <taxon>Suessiales</taxon>
        <taxon>Suessiaceae</taxon>
        <taxon>Polarella</taxon>
    </lineage>
</organism>
<protein>
    <recommendedName>
        <fullName evidence="10">Glucose-methanol-choline oxidoreductase N-terminal domain-containing protein</fullName>
    </recommendedName>
</protein>
<gene>
    <name evidence="8" type="ORF">PGLA1383_LOCUS22535</name>
</gene>
<feature type="binding site" evidence="5">
    <location>
        <position position="183"/>
    </location>
    <ligand>
        <name>FAD</name>
        <dbReference type="ChEBI" id="CHEBI:57692"/>
    </ligand>
</feature>
<keyword evidence="9" id="KW-1185">Reference proteome</keyword>
<dbReference type="EMBL" id="CAJNNV010016352">
    <property type="protein sequence ID" value="CAE8604372.1"/>
    <property type="molecule type" value="Genomic_DNA"/>
</dbReference>
<accession>A0A813EZ93</accession>
<feature type="binding site" evidence="5">
    <location>
        <position position="293"/>
    </location>
    <ligand>
        <name>FAD</name>
        <dbReference type="ChEBI" id="CHEBI:57692"/>
    </ligand>
</feature>
<evidence type="ECO:0000313" key="8">
    <source>
        <dbReference type="EMBL" id="CAE8604372.1"/>
    </source>
</evidence>
<keyword evidence="4 5" id="KW-0274">FAD</keyword>
<dbReference type="Proteomes" id="UP000654075">
    <property type="component" value="Unassembled WGS sequence"/>
</dbReference>
<dbReference type="InterPro" id="IPR000172">
    <property type="entry name" value="GMC_OxRdtase_N"/>
</dbReference>
<feature type="domain" description="Glucose-methanol-choline oxidoreductase N-terminal" evidence="6">
    <location>
        <begin position="92"/>
        <end position="346"/>
    </location>
</feature>
<evidence type="ECO:0000256" key="2">
    <source>
        <dbReference type="ARBA" id="ARBA00010790"/>
    </source>
</evidence>
<evidence type="ECO:0000313" key="9">
    <source>
        <dbReference type="Proteomes" id="UP000654075"/>
    </source>
</evidence>
<feature type="domain" description="Glucose-methanol-choline oxidoreductase C-terminal" evidence="7">
    <location>
        <begin position="461"/>
        <end position="568"/>
    </location>
</feature>
<comment type="similarity">
    <text evidence="2">Belongs to the GMC oxidoreductase family.</text>
</comment>
<dbReference type="AlphaFoldDB" id="A0A813EZ93"/>
<dbReference type="SUPFAM" id="SSF51905">
    <property type="entry name" value="FAD/NAD(P)-binding domain"/>
    <property type="match status" value="1"/>
</dbReference>
<evidence type="ECO:0000259" key="6">
    <source>
        <dbReference type="Pfam" id="PF00732"/>
    </source>
</evidence>
<dbReference type="InterPro" id="IPR007867">
    <property type="entry name" value="GMC_OxRtase_C"/>
</dbReference>
<dbReference type="Pfam" id="PF05199">
    <property type="entry name" value="GMC_oxred_C"/>
    <property type="match status" value="1"/>
</dbReference>
<evidence type="ECO:0000256" key="1">
    <source>
        <dbReference type="ARBA" id="ARBA00001974"/>
    </source>
</evidence>
<dbReference type="PANTHER" id="PTHR11552:SF147">
    <property type="entry name" value="CHOLINE DEHYDROGENASE, MITOCHONDRIAL"/>
    <property type="match status" value="1"/>
</dbReference>
<dbReference type="Gene3D" id="3.50.50.60">
    <property type="entry name" value="FAD/NAD(P)-binding domain"/>
    <property type="match status" value="2"/>
</dbReference>
<evidence type="ECO:0000256" key="5">
    <source>
        <dbReference type="PIRSR" id="PIRSR000137-2"/>
    </source>
</evidence>
<sequence length="582" mass="61601">MAPSNRSSLNQPFMESSDASARSTRAFQVVSVTTLAAAAFMMGVGCTLVLDASWGSQEGKAAAAMQRGAPAQLLAASAKEVTEAELDVIEFDYVIVGAGSAGSVLAERLSKLNATVALIEQGGGAVPSGMTDRMPGVRQILHAACDPFNDCGIGDGPGQGFLDGGMFTHPGAAFQERFAMGGTSSISVGAHFRGGDAYWGGIAKDFGQHWALSEDQIVDLERETGVSHKPVGDQTVISVLNGIASRAAGSAPDVFMIPQYNGGSDGLYENSYTAFLEKAESRKNLHVVSNMYVNRVKIQDGRAMGVIAQRSFANGKRGPEYLVGARREVLLAAGAVGSAALLRRSSPSLSELVRPLRDQPLITLAWHCGACNVTQEVLQAIKALPAHGDKHLMEQLLSRDVMYGHGLEMNLAGQKVLVMGRFVKCWACGPGVLGDQLEMDIVLVQPQCFEFEVSAHGHTSDVDRLTHEGDIRAGLEAVRLVKAAVQSMPGYEQLRLTPVGMFHEDPETDLTAGGGIYSFFAATATCRLGDVVDGELKVKGVQGLRAADASVLPEPPAGRPYFSIIKVAHVAAQLVMRDAMSK</sequence>
<dbReference type="OrthoDB" id="269227at2759"/>
<name>A0A813EZ93_POLGL</name>
<dbReference type="GO" id="GO:0050660">
    <property type="term" value="F:flavin adenine dinucleotide binding"/>
    <property type="evidence" value="ECO:0007669"/>
    <property type="project" value="InterPro"/>
</dbReference>
<dbReference type="Pfam" id="PF00732">
    <property type="entry name" value="GMC_oxred_N"/>
    <property type="match status" value="1"/>
</dbReference>
<comment type="cofactor">
    <cofactor evidence="1 5">
        <name>FAD</name>
        <dbReference type="ChEBI" id="CHEBI:57692"/>
    </cofactor>
</comment>
<dbReference type="PIRSF" id="PIRSF000137">
    <property type="entry name" value="Alcohol_oxidase"/>
    <property type="match status" value="1"/>
</dbReference>
<dbReference type="InterPro" id="IPR036188">
    <property type="entry name" value="FAD/NAD-bd_sf"/>
</dbReference>
<evidence type="ECO:0000256" key="4">
    <source>
        <dbReference type="ARBA" id="ARBA00022827"/>
    </source>
</evidence>
<proteinExistence type="inferred from homology"/>
<dbReference type="Gene3D" id="3.30.410.10">
    <property type="entry name" value="Cholesterol Oxidase, domain 2"/>
    <property type="match status" value="2"/>
</dbReference>
<reference evidence="8" key="1">
    <citation type="submission" date="2021-02" db="EMBL/GenBank/DDBJ databases">
        <authorList>
            <person name="Dougan E. K."/>
            <person name="Rhodes N."/>
            <person name="Thang M."/>
            <person name="Chan C."/>
        </authorList>
    </citation>
    <scope>NUCLEOTIDE SEQUENCE</scope>
</reference>
<dbReference type="InterPro" id="IPR012132">
    <property type="entry name" value="GMC_OxRdtase"/>
</dbReference>
<evidence type="ECO:0000259" key="7">
    <source>
        <dbReference type="Pfam" id="PF05199"/>
    </source>
</evidence>
<evidence type="ECO:0000256" key="3">
    <source>
        <dbReference type="ARBA" id="ARBA00022630"/>
    </source>
</evidence>
<evidence type="ECO:0008006" key="10">
    <source>
        <dbReference type="Google" id="ProtNLM"/>
    </source>
</evidence>
<dbReference type="GO" id="GO:0016614">
    <property type="term" value="F:oxidoreductase activity, acting on CH-OH group of donors"/>
    <property type="evidence" value="ECO:0007669"/>
    <property type="project" value="InterPro"/>
</dbReference>